<dbReference type="PROSITE" id="PS00878">
    <property type="entry name" value="ODR_DC_2_1"/>
    <property type="match status" value="1"/>
</dbReference>
<evidence type="ECO:0000313" key="12">
    <source>
        <dbReference type="EMBL" id="ROQ01879.1"/>
    </source>
</evidence>
<evidence type="ECO:0000256" key="6">
    <source>
        <dbReference type="ARBA" id="ARBA00034138"/>
    </source>
</evidence>
<organism evidence="12 13">
    <name type="scientific">Stella humosa</name>
    <dbReference type="NCBI Taxonomy" id="94"/>
    <lineage>
        <taxon>Bacteria</taxon>
        <taxon>Pseudomonadati</taxon>
        <taxon>Pseudomonadota</taxon>
        <taxon>Alphaproteobacteria</taxon>
        <taxon>Rhodospirillales</taxon>
        <taxon>Stellaceae</taxon>
        <taxon>Stella</taxon>
    </lineage>
</organism>
<dbReference type="Pfam" id="PF00278">
    <property type="entry name" value="Orn_DAP_Arg_deC"/>
    <property type="match status" value="1"/>
</dbReference>
<dbReference type="OrthoDB" id="9802147at2"/>
<dbReference type="SUPFAM" id="SSF50621">
    <property type="entry name" value="Alanine racemase C-terminal domain-like"/>
    <property type="match status" value="1"/>
</dbReference>
<dbReference type="Gene3D" id="2.40.37.10">
    <property type="entry name" value="Lyase, Ornithine Decarboxylase, Chain A, domain 1"/>
    <property type="match status" value="1"/>
</dbReference>
<comment type="catalytic activity">
    <reaction evidence="7">
        <text>L-ornithine + H(+) = putrescine + CO2</text>
        <dbReference type="Rhea" id="RHEA:22964"/>
        <dbReference type="ChEBI" id="CHEBI:15378"/>
        <dbReference type="ChEBI" id="CHEBI:16526"/>
        <dbReference type="ChEBI" id="CHEBI:46911"/>
        <dbReference type="ChEBI" id="CHEBI:326268"/>
        <dbReference type="EC" id="4.1.1.17"/>
    </reaction>
</comment>
<dbReference type="PRINTS" id="PR01179">
    <property type="entry name" value="ODADCRBXLASE"/>
</dbReference>
<dbReference type="RefSeq" id="WP_123688590.1">
    <property type="nucleotide sequence ID" value="NZ_AP019700.1"/>
</dbReference>
<gene>
    <name evidence="12" type="ORF">EDC65_1066</name>
</gene>
<keyword evidence="13" id="KW-1185">Reference proteome</keyword>
<feature type="modified residue" description="N6-(pyridoxal phosphate)lysine" evidence="8">
    <location>
        <position position="77"/>
    </location>
</feature>
<feature type="active site" description="Proton donor" evidence="8">
    <location>
        <position position="353"/>
    </location>
</feature>
<dbReference type="InterPro" id="IPR022653">
    <property type="entry name" value="De-COase2_pyr-phos_BS"/>
</dbReference>
<dbReference type="PANTHER" id="PTHR11482:SF6">
    <property type="entry name" value="ORNITHINE DECARBOXYLASE 1-RELATED"/>
    <property type="match status" value="1"/>
</dbReference>
<dbReference type="PANTHER" id="PTHR11482">
    <property type="entry name" value="ARGININE/DIAMINOPIMELATE/ORNITHINE DECARBOXYLASE"/>
    <property type="match status" value="1"/>
</dbReference>
<evidence type="ECO:0000256" key="3">
    <source>
        <dbReference type="ARBA" id="ARBA00022898"/>
    </source>
</evidence>
<dbReference type="EMBL" id="RJKX01000011">
    <property type="protein sequence ID" value="ROQ01879.1"/>
    <property type="molecule type" value="Genomic_DNA"/>
</dbReference>
<dbReference type="InterPro" id="IPR029066">
    <property type="entry name" value="PLP-binding_barrel"/>
</dbReference>
<dbReference type="InterPro" id="IPR022644">
    <property type="entry name" value="De-COase2_N"/>
</dbReference>
<dbReference type="AlphaFoldDB" id="A0A3N1MF01"/>
<proteinExistence type="inferred from homology"/>
<dbReference type="PRINTS" id="PR01182">
    <property type="entry name" value="ORNDCRBXLASE"/>
</dbReference>
<dbReference type="InterPro" id="IPR002433">
    <property type="entry name" value="Orn_de-COase"/>
</dbReference>
<evidence type="ECO:0000313" key="13">
    <source>
        <dbReference type="Proteomes" id="UP000278222"/>
    </source>
</evidence>
<evidence type="ECO:0000256" key="7">
    <source>
        <dbReference type="ARBA" id="ARBA00049127"/>
    </source>
</evidence>
<comment type="pathway">
    <text evidence="5">Amine and polyamine biosynthesis; putrescine biosynthesis via L-ornithine pathway; putrescine from L-ornithine: step 1/1.</text>
</comment>
<feature type="domain" description="Orn/DAP/Arg decarboxylase 2 C-terminal" evidence="10">
    <location>
        <begin position="295"/>
        <end position="377"/>
    </location>
</feature>
<dbReference type="Gene3D" id="3.20.20.10">
    <property type="entry name" value="Alanine racemase"/>
    <property type="match status" value="1"/>
</dbReference>
<dbReference type="Proteomes" id="UP000278222">
    <property type="component" value="Unassembled WGS sequence"/>
</dbReference>
<protein>
    <recommendedName>
        <fullName evidence="6">ornithine decarboxylase</fullName>
        <ecNumber evidence="6">4.1.1.17</ecNumber>
    </recommendedName>
</protein>
<evidence type="ECO:0000256" key="5">
    <source>
        <dbReference type="ARBA" id="ARBA00034115"/>
    </source>
</evidence>
<keyword evidence="3 8" id="KW-0663">Pyridoxal phosphate</keyword>
<accession>A0A3N1MF01</accession>
<evidence type="ECO:0000256" key="2">
    <source>
        <dbReference type="ARBA" id="ARBA00008872"/>
    </source>
</evidence>
<dbReference type="GO" id="GO:0033387">
    <property type="term" value="P:putrescine biosynthetic process from arginine, via ornithine"/>
    <property type="evidence" value="ECO:0007669"/>
    <property type="project" value="TreeGrafter"/>
</dbReference>
<name>A0A3N1MF01_9PROT</name>
<evidence type="ECO:0000256" key="1">
    <source>
        <dbReference type="ARBA" id="ARBA00001933"/>
    </source>
</evidence>
<reference evidence="12 13" key="1">
    <citation type="submission" date="2018-11" db="EMBL/GenBank/DDBJ databases">
        <title>Genomic Encyclopedia of Type Strains, Phase IV (KMG-IV): sequencing the most valuable type-strain genomes for metagenomic binning, comparative biology and taxonomic classification.</title>
        <authorList>
            <person name="Goeker M."/>
        </authorList>
    </citation>
    <scope>NUCLEOTIDE SEQUENCE [LARGE SCALE GENOMIC DNA]</scope>
    <source>
        <strain evidence="12 13">DSM 5900</strain>
    </source>
</reference>
<feature type="domain" description="Orn/DAP/Arg decarboxylase 2 N-terminal" evidence="11">
    <location>
        <begin position="60"/>
        <end position="291"/>
    </location>
</feature>
<dbReference type="EC" id="4.1.1.17" evidence="6"/>
<comment type="cofactor">
    <cofactor evidence="1 8">
        <name>pyridoxal 5'-phosphate</name>
        <dbReference type="ChEBI" id="CHEBI:597326"/>
    </cofactor>
</comment>
<dbReference type="GO" id="GO:0004586">
    <property type="term" value="F:ornithine decarboxylase activity"/>
    <property type="evidence" value="ECO:0007669"/>
    <property type="project" value="UniProtKB-EC"/>
</dbReference>
<evidence type="ECO:0000256" key="4">
    <source>
        <dbReference type="ARBA" id="ARBA00023239"/>
    </source>
</evidence>
<evidence type="ECO:0000259" key="11">
    <source>
        <dbReference type="Pfam" id="PF02784"/>
    </source>
</evidence>
<comment type="caution">
    <text evidence="12">The sequence shown here is derived from an EMBL/GenBank/DDBJ whole genome shotgun (WGS) entry which is preliminary data.</text>
</comment>
<dbReference type="CDD" id="cd00622">
    <property type="entry name" value="PLPDE_III_ODC"/>
    <property type="match status" value="1"/>
</dbReference>
<sequence length="420" mass="45258">MSELRHRSAVSPLRRAVTGRFADRRGVRANQRLPLIDEIVRAHRPEDPMHCLRPAVLAAAARSFVAAFPGEVLYAVKCNPEPAVLRALHAGGVRHFDCASPAEIRLVRQLFPDAEIHYMHPVKGRAAIREAWVAQGVRDFSFDSMAELEKILAETEGQPGLGLFVRLVPPKAETMYDLSGKFGAVPAVAVELLRRAAAVAERVGICFHVGSQCMEPAAYARAIALAAEVARESGVRIDVLDVGGGFPVSYPDVTPPPLADFMEQIADAFAATGLADHGCRLWAEPGRALVAPGVSLVVQVQHRRGDELFVNDGVYGSLSDAGVPAFRFPARLIRLDRAAAQEQTGFAFFGPTCDSADRMAGPFHLPADAGEGDWIELGQLGAYGGSLRTAFNGFDQARLVEVRDRPLLETPGYDLIAIAA</sequence>
<dbReference type="PROSITE" id="PS00879">
    <property type="entry name" value="ODR_DC_2_2"/>
    <property type="match status" value="1"/>
</dbReference>
<evidence type="ECO:0000256" key="9">
    <source>
        <dbReference type="RuleBase" id="RU003737"/>
    </source>
</evidence>
<dbReference type="InterPro" id="IPR009006">
    <property type="entry name" value="Ala_racemase/Decarboxylase_C"/>
</dbReference>
<keyword evidence="4" id="KW-0456">Lyase</keyword>
<dbReference type="SUPFAM" id="SSF51419">
    <property type="entry name" value="PLP-binding barrel"/>
    <property type="match status" value="1"/>
</dbReference>
<dbReference type="GO" id="GO:0005737">
    <property type="term" value="C:cytoplasm"/>
    <property type="evidence" value="ECO:0007669"/>
    <property type="project" value="TreeGrafter"/>
</dbReference>
<dbReference type="InterPro" id="IPR000183">
    <property type="entry name" value="Orn/DAP/Arg_de-COase"/>
</dbReference>
<evidence type="ECO:0000259" key="10">
    <source>
        <dbReference type="Pfam" id="PF00278"/>
    </source>
</evidence>
<comment type="similarity">
    <text evidence="2 9">Belongs to the Orn/Lys/Arg decarboxylase class-II family.</text>
</comment>
<evidence type="ECO:0000256" key="8">
    <source>
        <dbReference type="PIRSR" id="PIRSR600183-50"/>
    </source>
</evidence>
<dbReference type="Pfam" id="PF02784">
    <property type="entry name" value="Orn_Arg_deC_N"/>
    <property type="match status" value="1"/>
</dbReference>
<dbReference type="FunFam" id="3.20.20.10:FF:000008">
    <property type="entry name" value="Ornithine decarboxylase"/>
    <property type="match status" value="1"/>
</dbReference>
<dbReference type="InterPro" id="IPR022643">
    <property type="entry name" value="De-COase2_C"/>
</dbReference>
<dbReference type="InterPro" id="IPR022657">
    <property type="entry name" value="De-COase2_CS"/>
</dbReference>